<comment type="cofactor">
    <cofactor evidence="11">
        <name>Mg(2+)</name>
        <dbReference type="ChEBI" id="CHEBI:18420"/>
    </cofactor>
</comment>
<comment type="caution">
    <text evidence="12">The sequence shown here is derived from an EMBL/GenBank/DDBJ whole genome shotgun (WGS) entry which is preliminary data.</text>
</comment>
<protein>
    <recommendedName>
        <fullName evidence="11">CDP-archaeol synthase</fullName>
        <ecNumber evidence="11">2.7.7.67</ecNumber>
    </recommendedName>
    <alternativeName>
        <fullName evidence="11">CDP-2,3-bis-(O-geranylgeranyl)-sn-glycerol synthase</fullName>
    </alternativeName>
</protein>
<evidence type="ECO:0000256" key="1">
    <source>
        <dbReference type="ARBA" id="ARBA00022475"/>
    </source>
</evidence>
<evidence type="ECO:0000256" key="10">
    <source>
        <dbReference type="ARBA" id="ARBA00023264"/>
    </source>
</evidence>
<feature type="transmembrane region" description="Helical" evidence="11">
    <location>
        <begin position="84"/>
        <end position="102"/>
    </location>
</feature>
<dbReference type="EMBL" id="JAAZKV010000018">
    <property type="protein sequence ID" value="NMA44622.1"/>
    <property type="molecule type" value="Genomic_DNA"/>
</dbReference>
<dbReference type="InterPro" id="IPR032690">
    <property type="entry name" value="CarS"/>
</dbReference>
<keyword evidence="5 11" id="KW-0460">Magnesium</keyword>
<feature type="transmembrane region" description="Helical" evidence="11">
    <location>
        <begin position="140"/>
        <end position="160"/>
    </location>
</feature>
<keyword evidence="9 11" id="KW-0594">Phospholipid biosynthesis</keyword>
<keyword evidence="4 11" id="KW-0812">Transmembrane</keyword>
<evidence type="ECO:0000256" key="8">
    <source>
        <dbReference type="ARBA" id="ARBA00023136"/>
    </source>
</evidence>
<evidence type="ECO:0000256" key="6">
    <source>
        <dbReference type="ARBA" id="ARBA00022989"/>
    </source>
</evidence>
<evidence type="ECO:0000256" key="9">
    <source>
        <dbReference type="ARBA" id="ARBA00023209"/>
    </source>
</evidence>
<keyword evidence="2 11" id="KW-0444">Lipid biosynthesis</keyword>
<evidence type="ECO:0000256" key="3">
    <source>
        <dbReference type="ARBA" id="ARBA00022679"/>
    </source>
</evidence>
<dbReference type="HAMAP" id="MF_01117">
    <property type="entry name" value="CDP_archaeol_synth"/>
    <property type="match status" value="1"/>
</dbReference>
<feature type="transmembrane region" description="Helical" evidence="11">
    <location>
        <begin position="50"/>
        <end position="72"/>
    </location>
</feature>
<keyword evidence="6 11" id="KW-1133">Transmembrane helix</keyword>
<evidence type="ECO:0000256" key="2">
    <source>
        <dbReference type="ARBA" id="ARBA00022516"/>
    </source>
</evidence>
<comment type="similarity">
    <text evidence="11">Belongs to the CDP-archaeol synthase family.</text>
</comment>
<evidence type="ECO:0000256" key="7">
    <source>
        <dbReference type="ARBA" id="ARBA00023098"/>
    </source>
</evidence>
<dbReference type="GO" id="GO:0046474">
    <property type="term" value="P:glycerophospholipid biosynthetic process"/>
    <property type="evidence" value="ECO:0007669"/>
    <property type="project" value="UniProtKB-UniRule"/>
</dbReference>
<comment type="catalytic activity">
    <reaction evidence="11">
        <text>2,3-bis-O-(geranylgeranyl)-sn-glycerol 1-phosphate + CTP + H(+) = CDP-2,3-bis-O-(geranylgeranyl)-sn-glycerol + diphosphate</text>
        <dbReference type="Rhea" id="RHEA:25690"/>
        <dbReference type="ChEBI" id="CHEBI:15378"/>
        <dbReference type="ChEBI" id="CHEBI:33019"/>
        <dbReference type="ChEBI" id="CHEBI:37563"/>
        <dbReference type="ChEBI" id="CHEBI:58837"/>
        <dbReference type="ChEBI" id="CHEBI:58838"/>
        <dbReference type="EC" id="2.7.7.67"/>
    </reaction>
</comment>
<dbReference type="NCBIfam" id="NF003114">
    <property type="entry name" value="PRK04032.1"/>
    <property type="match status" value="1"/>
</dbReference>
<keyword evidence="10 11" id="KW-1208">Phospholipid metabolism</keyword>
<dbReference type="InterPro" id="IPR002726">
    <property type="entry name" value="CarS_archaea"/>
</dbReference>
<evidence type="ECO:0000256" key="4">
    <source>
        <dbReference type="ARBA" id="ARBA00022692"/>
    </source>
</evidence>
<feature type="transmembrane region" description="Helical" evidence="11">
    <location>
        <begin position="6"/>
        <end position="29"/>
    </location>
</feature>
<keyword evidence="3 11" id="KW-0808">Transferase</keyword>
<comment type="pathway">
    <text evidence="11">Membrane lipid metabolism; glycerophospholipid metabolism.</text>
</comment>
<evidence type="ECO:0000313" key="12">
    <source>
        <dbReference type="EMBL" id="NMA44622.1"/>
    </source>
</evidence>
<dbReference type="UniPathway" id="UPA00940"/>
<keyword evidence="7 11" id="KW-0443">Lipid metabolism</keyword>
<evidence type="ECO:0000256" key="5">
    <source>
        <dbReference type="ARBA" id="ARBA00022842"/>
    </source>
</evidence>
<dbReference type="Pfam" id="PF01864">
    <property type="entry name" value="CarS-like"/>
    <property type="match status" value="1"/>
</dbReference>
<comment type="subcellular location">
    <subcellularLocation>
        <location evidence="11">Cell membrane</location>
        <topology evidence="11">Multi-pass membrane protein</topology>
    </subcellularLocation>
</comment>
<proteinExistence type="inferred from homology"/>
<keyword evidence="12" id="KW-0548">Nucleotidyltransferase</keyword>
<accession>A0A7K4BZJ8</accession>
<dbReference type="GO" id="GO:0043338">
    <property type="term" value="F:CDP-2,3-bis-(O-geranylgeranyl)-sn-glycerol synthase activity"/>
    <property type="evidence" value="ECO:0007669"/>
    <property type="project" value="UniProtKB-EC"/>
</dbReference>
<sequence length="169" mass="19016">MEFLEIFFLFLIYAIPMYFANAAPIILHGEIPLDFGKKLFGKRILGDGKTILGTFSGILVGVSAGALIYFLIPQAQLIDNYFTFIVFLSIGAMLGDICKSFLKRRIGLERGSHWAIADQWDFILGGLILSSFVRTPELEVIIVLLVITIFMHSITNILAYKLKLKKVPW</sequence>
<dbReference type="AlphaFoldDB" id="A0A7K4BZJ8"/>
<dbReference type="PANTHER" id="PTHR39650">
    <property type="entry name" value="CDP-ARCHAEOL SYNTHASE"/>
    <property type="match status" value="1"/>
</dbReference>
<dbReference type="GO" id="GO:0005886">
    <property type="term" value="C:plasma membrane"/>
    <property type="evidence" value="ECO:0007669"/>
    <property type="project" value="UniProtKB-SubCell"/>
</dbReference>
<keyword evidence="1 11" id="KW-1003">Cell membrane</keyword>
<comment type="function">
    <text evidence="11">Catalyzes the formation of CDP-2,3-bis-(O-geranylgeranyl)-sn-glycerol (CDP-archaeol) from 2,3-bis-(O-geranylgeranyl)-sn-glycerol 1-phosphate (DGGGP) and CTP. This reaction is the third ether-bond-formation step in the biosynthesis of archaeal membrane lipids.</text>
</comment>
<dbReference type="EC" id="2.7.7.67" evidence="11"/>
<name>A0A7K4BZJ8_9ARCH</name>
<dbReference type="Proteomes" id="UP000526302">
    <property type="component" value="Unassembled WGS sequence"/>
</dbReference>
<evidence type="ECO:0000256" key="11">
    <source>
        <dbReference type="HAMAP-Rule" id="MF_01117"/>
    </source>
</evidence>
<reference evidence="12 13" key="1">
    <citation type="journal article" date="2020" name="Biotechnol. Biofuels">
        <title>New insights from the biogas microbiome by comprehensive genome-resolved metagenomics of nearly 1600 species originating from multiple anaerobic digesters.</title>
        <authorList>
            <person name="Campanaro S."/>
            <person name="Treu L."/>
            <person name="Rodriguez-R L.M."/>
            <person name="Kovalovszki A."/>
            <person name="Ziels R.M."/>
            <person name="Maus I."/>
            <person name="Zhu X."/>
            <person name="Kougias P.G."/>
            <person name="Basile A."/>
            <person name="Luo G."/>
            <person name="Schluter A."/>
            <person name="Konstantinidis K.T."/>
            <person name="Angelidaki I."/>
        </authorList>
    </citation>
    <scope>NUCLEOTIDE SEQUENCE [LARGE SCALE GENOMIC DNA]</scope>
    <source>
        <strain evidence="12">AS22ysBPME_79</strain>
    </source>
</reference>
<dbReference type="PANTHER" id="PTHR39650:SF1">
    <property type="entry name" value="CDP-ARCHAEOL SYNTHASE"/>
    <property type="match status" value="1"/>
</dbReference>
<evidence type="ECO:0000313" key="13">
    <source>
        <dbReference type="Proteomes" id="UP000526302"/>
    </source>
</evidence>
<keyword evidence="8 11" id="KW-0472">Membrane</keyword>
<organism evidence="12 13">
    <name type="scientific">Candidatus Iainarchaeum sp</name>
    <dbReference type="NCBI Taxonomy" id="3101447"/>
    <lineage>
        <taxon>Archaea</taxon>
        <taxon>Candidatus Iainarchaeota</taxon>
        <taxon>Candidatus Iainarchaeia</taxon>
        <taxon>Candidatus Iainarchaeales</taxon>
        <taxon>Candidatus Iainarchaeaceae</taxon>
        <taxon>Candidatus Iainarchaeum</taxon>
    </lineage>
</organism>
<gene>
    <name evidence="11" type="primary">carS</name>
    <name evidence="12" type="ORF">GX950_02315</name>
</gene>